<evidence type="ECO:0000256" key="5">
    <source>
        <dbReference type="ARBA" id="ARBA00022741"/>
    </source>
</evidence>
<evidence type="ECO:0000313" key="11">
    <source>
        <dbReference type="EMBL" id="KDA46476.1"/>
    </source>
</evidence>
<dbReference type="Gene3D" id="3.40.50.300">
    <property type="entry name" value="P-loop containing nucleotide triphosphate hydrolases"/>
    <property type="match status" value="1"/>
</dbReference>
<keyword evidence="2" id="KW-0813">Transport</keyword>
<keyword evidence="4" id="KW-0410">Iron transport</keyword>
<dbReference type="GO" id="GO:0005524">
    <property type="term" value="F:ATP binding"/>
    <property type="evidence" value="ECO:0007669"/>
    <property type="project" value="UniProtKB-KW"/>
</dbReference>
<keyword evidence="3" id="KW-1003">Cell membrane</keyword>
<protein>
    <submittedName>
        <fullName evidence="11">F420-0 ABC transporter, ATP-binding protein</fullName>
    </submittedName>
</protein>
<keyword evidence="8" id="KW-0406">Ion transport</keyword>
<accession>A0ABR4RS22</accession>
<organism evidence="11 12">
    <name type="scientific">Ligilactobacillus animalis</name>
    <dbReference type="NCBI Taxonomy" id="1605"/>
    <lineage>
        <taxon>Bacteria</taxon>
        <taxon>Bacillati</taxon>
        <taxon>Bacillota</taxon>
        <taxon>Bacilli</taxon>
        <taxon>Lactobacillales</taxon>
        <taxon>Lactobacillaceae</taxon>
        <taxon>Ligilactobacillus</taxon>
    </lineage>
</organism>
<keyword evidence="5" id="KW-0547">Nucleotide-binding</keyword>
<evidence type="ECO:0000259" key="10">
    <source>
        <dbReference type="PROSITE" id="PS50893"/>
    </source>
</evidence>
<dbReference type="PANTHER" id="PTHR42771:SF4">
    <property type="entry name" value="IRON(3+)-HYDROXAMATE IMPORT ATP-BINDING PROTEIN FHUC"/>
    <property type="match status" value="1"/>
</dbReference>
<feature type="domain" description="ABC transporter" evidence="10">
    <location>
        <begin position="13"/>
        <end position="249"/>
    </location>
</feature>
<comment type="subcellular location">
    <subcellularLocation>
        <location evidence="1">Cell membrane</location>
        <topology evidence="1">Peripheral membrane protein</topology>
    </subcellularLocation>
</comment>
<dbReference type="Proteomes" id="UP000027129">
    <property type="component" value="Unassembled WGS sequence"/>
</dbReference>
<evidence type="ECO:0000256" key="7">
    <source>
        <dbReference type="ARBA" id="ARBA00023004"/>
    </source>
</evidence>
<dbReference type="InterPro" id="IPR051535">
    <property type="entry name" value="Siderophore_ABC-ATPase"/>
</dbReference>
<dbReference type="InterPro" id="IPR003593">
    <property type="entry name" value="AAA+_ATPase"/>
</dbReference>
<evidence type="ECO:0000256" key="8">
    <source>
        <dbReference type="ARBA" id="ARBA00023065"/>
    </source>
</evidence>
<evidence type="ECO:0000256" key="9">
    <source>
        <dbReference type="ARBA" id="ARBA00023136"/>
    </source>
</evidence>
<dbReference type="InterPro" id="IPR027417">
    <property type="entry name" value="P-loop_NTPase"/>
</dbReference>
<dbReference type="InterPro" id="IPR003439">
    <property type="entry name" value="ABC_transporter-like_ATP-bd"/>
</dbReference>
<dbReference type="PROSITE" id="PS00211">
    <property type="entry name" value="ABC_TRANSPORTER_1"/>
    <property type="match status" value="1"/>
</dbReference>
<evidence type="ECO:0000256" key="4">
    <source>
        <dbReference type="ARBA" id="ARBA00022496"/>
    </source>
</evidence>
<keyword evidence="12" id="KW-1185">Reference proteome</keyword>
<evidence type="ECO:0000256" key="6">
    <source>
        <dbReference type="ARBA" id="ARBA00022840"/>
    </source>
</evidence>
<evidence type="ECO:0000256" key="2">
    <source>
        <dbReference type="ARBA" id="ARBA00022448"/>
    </source>
</evidence>
<gene>
    <name evidence="11" type="ORF">Lani381_0496</name>
</gene>
<name>A0ABR4RS22_9LACO</name>
<sequence length="270" mass="30501">MFYILYSRKIIELSAKNIQVAYQQKNVISDLSIAFEPNKITTIIGANGCGKSTLLKALTRLWPVTEGEVTLDGRPLLSWDTKEIARRIAFLPQSPKLTTATKVYDLVSYGRYPYQKGFGRLTAGDKQKVDWALELTATEHLKDNLVEELSGGQRQRVFIAMTLVQDTDIIVLDEPTTYLDMNHQLEIMEILQKLRQEENKTIIMVLHDLNLAARFSDELVAMSAGKIVKQGGVSEVMTPEVLREVFRINAQLISDPTSGRPLLLNYQLCK</sequence>
<reference evidence="11 12" key="1">
    <citation type="submission" date="2014-04" db="EMBL/GenBank/DDBJ databases">
        <title>Draft Genome Sequence of Lactobacillus animalis 381-IL-28.</title>
        <authorList>
            <person name="Sturino J.M."/>
            <person name="Rajendran M."/>
            <person name="Altermann E."/>
        </authorList>
    </citation>
    <scope>NUCLEOTIDE SEQUENCE [LARGE SCALE GENOMIC DNA]</scope>
    <source>
        <strain evidence="11 12">381-IL-28</strain>
    </source>
</reference>
<dbReference type="EMBL" id="JMHU01000004">
    <property type="protein sequence ID" value="KDA46476.1"/>
    <property type="molecule type" value="Genomic_DNA"/>
</dbReference>
<dbReference type="CDD" id="cd03214">
    <property type="entry name" value="ABC_Iron-Siderophores_B12_Hemin"/>
    <property type="match status" value="1"/>
</dbReference>
<keyword evidence="9" id="KW-0472">Membrane</keyword>
<evidence type="ECO:0000256" key="1">
    <source>
        <dbReference type="ARBA" id="ARBA00004202"/>
    </source>
</evidence>
<evidence type="ECO:0000313" key="12">
    <source>
        <dbReference type="Proteomes" id="UP000027129"/>
    </source>
</evidence>
<keyword evidence="6 11" id="KW-0067">ATP-binding</keyword>
<dbReference type="Pfam" id="PF00005">
    <property type="entry name" value="ABC_tran"/>
    <property type="match status" value="1"/>
</dbReference>
<dbReference type="PANTHER" id="PTHR42771">
    <property type="entry name" value="IRON(3+)-HYDROXAMATE IMPORT ATP-BINDING PROTEIN FHUC"/>
    <property type="match status" value="1"/>
</dbReference>
<dbReference type="SMART" id="SM00382">
    <property type="entry name" value="AAA"/>
    <property type="match status" value="1"/>
</dbReference>
<dbReference type="PROSITE" id="PS50893">
    <property type="entry name" value="ABC_TRANSPORTER_2"/>
    <property type="match status" value="1"/>
</dbReference>
<evidence type="ECO:0000256" key="3">
    <source>
        <dbReference type="ARBA" id="ARBA00022475"/>
    </source>
</evidence>
<dbReference type="SUPFAM" id="SSF52540">
    <property type="entry name" value="P-loop containing nucleoside triphosphate hydrolases"/>
    <property type="match status" value="1"/>
</dbReference>
<proteinExistence type="predicted"/>
<dbReference type="InterPro" id="IPR017871">
    <property type="entry name" value="ABC_transporter-like_CS"/>
</dbReference>
<keyword evidence="7" id="KW-0408">Iron</keyword>
<comment type="caution">
    <text evidence="11">The sequence shown here is derived from an EMBL/GenBank/DDBJ whole genome shotgun (WGS) entry which is preliminary data.</text>
</comment>